<proteinExistence type="predicted"/>
<dbReference type="SUPFAM" id="SSF46689">
    <property type="entry name" value="Homeodomain-like"/>
    <property type="match status" value="1"/>
</dbReference>
<evidence type="ECO:0000313" key="1">
    <source>
        <dbReference type="EMBL" id="KAI9258075.1"/>
    </source>
</evidence>
<dbReference type="EMBL" id="JAIXMP010000019">
    <property type="protein sequence ID" value="KAI9258075.1"/>
    <property type="molecule type" value="Genomic_DNA"/>
</dbReference>
<dbReference type="InterPro" id="IPR009057">
    <property type="entry name" value="Homeodomain-like_sf"/>
</dbReference>
<organism evidence="1 2">
    <name type="scientific">Phascolomyces articulosus</name>
    <dbReference type="NCBI Taxonomy" id="60185"/>
    <lineage>
        <taxon>Eukaryota</taxon>
        <taxon>Fungi</taxon>
        <taxon>Fungi incertae sedis</taxon>
        <taxon>Mucoromycota</taxon>
        <taxon>Mucoromycotina</taxon>
        <taxon>Mucoromycetes</taxon>
        <taxon>Mucorales</taxon>
        <taxon>Lichtheimiaceae</taxon>
        <taxon>Phascolomyces</taxon>
    </lineage>
</organism>
<comment type="caution">
    <text evidence="1">The sequence shown here is derived from an EMBL/GenBank/DDBJ whole genome shotgun (WGS) entry which is preliminary data.</text>
</comment>
<reference evidence="1" key="1">
    <citation type="journal article" date="2022" name="IScience">
        <title>Evolution of zygomycete secretomes and the origins of terrestrial fungal ecologies.</title>
        <authorList>
            <person name="Chang Y."/>
            <person name="Wang Y."/>
            <person name="Mondo S."/>
            <person name="Ahrendt S."/>
            <person name="Andreopoulos W."/>
            <person name="Barry K."/>
            <person name="Beard J."/>
            <person name="Benny G.L."/>
            <person name="Blankenship S."/>
            <person name="Bonito G."/>
            <person name="Cuomo C."/>
            <person name="Desiro A."/>
            <person name="Gervers K.A."/>
            <person name="Hundley H."/>
            <person name="Kuo A."/>
            <person name="LaButti K."/>
            <person name="Lang B.F."/>
            <person name="Lipzen A."/>
            <person name="O'Donnell K."/>
            <person name="Pangilinan J."/>
            <person name="Reynolds N."/>
            <person name="Sandor L."/>
            <person name="Smith M.E."/>
            <person name="Tsang A."/>
            <person name="Grigoriev I.V."/>
            <person name="Stajich J.E."/>
            <person name="Spatafora J.W."/>
        </authorList>
    </citation>
    <scope>NUCLEOTIDE SEQUENCE</scope>
    <source>
        <strain evidence="1">RSA 2281</strain>
    </source>
</reference>
<gene>
    <name evidence="1" type="ORF">BDA99DRAFT_561512</name>
</gene>
<name>A0AAD5K9Y8_9FUNG</name>
<accession>A0AAD5K9Y8</accession>
<reference evidence="1" key="2">
    <citation type="submission" date="2023-02" db="EMBL/GenBank/DDBJ databases">
        <authorList>
            <consortium name="DOE Joint Genome Institute"/>
            <person name="Mondo S.J."/>
            <person name="Chang Y."/>
            <person name="Wang Y."/>
            <person name="Ahrendt S."/>
            <person name="Andreopoulos W."/>
            <person name="Barry K."/>
            <person name="Beard J."/>
            <person name="Benny G.L."/>
            <person name="Blankenship S."/>
            <person name="Bonito G."/>
            <person name="Cuomo C."/>
            <person name="Desiro A."/>
            <person name="Gervers K.A."/>
            <person name="Hundley H."/>
            <person name="Kuo A."/>
            <person name="LaButti K."/>
            <person name="Lang B.F."/>
            <person name="Lipzen A."/>
            <person name="O'Donnell K."/>
            <person name="Pangilinan J."/>
            <person name="Reynolds N."/>
            <person name="Sandor L."/>
            <person name="Smith M.W."/>
            <person name="Tsang A."/>
            <person name="Grigoriev I.V."/>
            <person name="Stajich J.E."/>
            <person name="Spatafora J.W."/>
        </authorList>
    </citation>
    <scope>NUCLEOTIDE SEQUENCE</scope>
    <source>
        <strain evidence="1">RSA 2281</strain>
    </source>
</reference>
<evidence type="ECO:0000313" key="2">
    <source>
        <dbReference type="Proteomes" id="UP001209540"/>
    </source>
</evidence>
<keyword evidence="2" id="KW-1185">Reference proteome</keyword>
<sequence>MPSRPNKYSKISIEVRNQLITRTIINNERLPTVRKELKIAKSTSHAIIKNFRVNGQVAPKPRGGSHPNKILEKHLTFIHDTIREHKNQKIKITLAILKSKLESHFPGFTISTMTISRYIKSDIAPLTLKQLTTFPRDAPNPNNSQSSA</sequence>
<dbReference type="AlphaFoldDB" id="A0AAD5K9Y8"/>
<protein>
    <submittedName>
        <fullName evidence="1">Uncharacterized protein</fullName>
    </submittedName>
</protein>
<dbReference type="Proteomes" id="UP001209540">
    <property type="component" value="Unassembled WGS sequence"/>
</dbReference>